<keyword evidence="2" id="KW-1185">Reference proteome</keyword>
<organism evidence="1 2">
    <name type="scientific">Cryomorpha ignava</name>
    <dbReference type="NCBI Taxonomy" id="101383"/>
    <lineage>
        <taxon>Bacteria</taxon>
        <taxon>Pseudomonadati</taxon>
        <taxon>Bacteroidota</taxon>
        <taxon>Flavobacteriia</taxon>
        <taxon>Flavobacteriales</taxon>
        <taxon>Cryomorphaceae</taxon>
        <taxon>Cryomorpha</taxon>
    </lineage>
</organism>
<protein>
    <submittedName>
        <fullName evidence="1">Protein BatD</fullName>
    </submittedName>
</protein>
<comment type="caution">
    <text evidence="1">The sequence shown here is derived from an EMBL/GenBank/DDBJ whole genome shotgun (WGS) entry which is preliminary data.</text>
</comment>
<name>A0A7K3WRQ6_9FLAO</name>
<dbReference type="InterPro" id="IPR025738">
    <property type="entry name" value="BatD"/>
</dbReference>
<proteinExistence type="predicted"/>
<accession>A0A7K3WRQ6</accession>
<dbReference type="AlphaFoldDB" id="A0A7K3WRQ6"/>
<sequence length="189" mass="21958">MNDHFHFTLRVSLTFLILLMAVLRMNAQSVRVELEKDTIGVDELIKVSIKIDFEPDSVSFPNFKNFAVSFGPQKLKQIRFADGLKTSETEYIYKLRPLNVGSFKMECISAYLNESIIPCENIFLTVVPSDKKESRIKLERLVFDSSKPEGTIRISFHEETGFIEKFENSEWVFIRLLNLKEINKIKKVE</sequence>
<dbReference type="RefSeq" id="WP_163285603.1">
    <property type="nucleotide sequence ID" value="NZ_JAAGVY010000022.1"/>
</dbReference>
<dbReference type="Proteomes" id="UP000486602">
    <property type="component" value="Unassembled WGS sequence"/>
</dbReference>
<dbReference type="Pfam" id="PF13584">
    <property type="entry name" value="BatD"/>
    <property type="match status" value="1"/>
</dbReference>
<evidence type="ECO:0000313" key="2">
    <source>
        <dbReference type="Proteomes" id="UP000486602"/>
    </source>
</evidence>
<evidence type="ECO:0000313" key="1">
    <source>
        <dbReference type="EMBL" id="NEN24208.1"/>
    </source>
</evidence>
<reference evidence="1 2" key="1">
    <citation type="submission" date="2020-02" db="EMBL/GenBank/DDBJ databases">
        <title>Out from the shadows clarifying the taxonomy of the family Cryomorphaceae and related taxa by utilizing the GTDB taxonomic framework.</title>
        <authorList>
            <person name="Bowman J.P."/>
        </authorList>
    </citation>
    <scope>NUCLEOTIDE SEQUENCE [LARGE SCALE GENOMIC DNA]</scope>
    <source>
        <strain evidence="1 2">QSSC 1-22</strain>
    </source>
</reference>
<gene>
    <name evidence="1" type="ORF">G3O08_11915</name>
</gene>
<dbReference type="EMBL" id="JAAGVY010000022">
    <property type="protein sequence ID" value="NEN24208.1"/>
    <property type="molecule type" value="Genomic_DNA"/>
</dbReference>